<reference evidence="7" key="1">
    <citation type="submission" date="2020-06" db="EMBL/GenBank/DDBJ databases">
        <authorList>
            <person name="Li T."/>
            <person name="Hu X."/>
            <person name="Zhang T."/>
            <person name="Song X."/>
            <person name="Zhang H."/>
            <person name="Dai N."/>
            <person name="Sheng W."/>
            <person name="Hou X."/>
            <person name="Wei L."/>
        </authorList>
    </citation>
    <scope>NUCLEOTIDE SEQUENCE</scope>
    <source>
        <strain evidence="7">KEN1</strain>
        <tissue evidence="7">Leaf</tissue>
    </source>
</reference>
<dbReference type="PANTHER" id="PTHR31973">
    <property type="entry name" value="POLYPROTEIN, PUTATIVE-RELATED"/>
    <property type="match status" value="1"/>
</dbReference>
<evidence type="ECO:0000256" key="3">
    <source>
        <dbReference type="ARBA" id="ARBA00022833"/>
    </source>
</evidence>
<feature type="region of interest" description="Disordered" evidence="5">
    <location>
        <begin position="155"/>
        <end position="185"/>
    </location>
</feature>
<protein>
    <recommendedName>
        <fullName evidence="6">SWIM-type domain-containing protein</fullName>
    </recommendedName>
</protein>
<gene>
    <name evidence="7" type="ORF">Slati_2913900</name>
</gene>
<dbReference type="Pfam" id="PF04434">
    <property type="entry name" value="SWIM"/>
    <property type="match status" value="1"/>
</dbReference>
<organism evidence="7">
    <name type="scientific">Sesamum latifolium</name>
    <dbReference type="NCBI Taxonomy" id="2727402"/>
    <lineage>
        <taxon>Eukaryota</taxon>
        <taxon>Viridiplantae</taxon>
        <taxon>Streptophyta</taxon>
        <taxon>Embryophyta</taxon>
        <taxon>Tracheophyta</taxon>
        <taxon>Spermatophyta</taxon>
        <taxon>Magnoliopsida</taxon>
        <taxon>eudicotyledons</taxon>
        <taxon>Gunneridae</taxon>
        <taxon>Pentapetalae</taxon>
        <taxon>asterids</taxon>
        <taxon>lamiids</taxon>
        <taxon>Lamiales</taxon>
        <taxon>Pedaliaceae</taxon>
        <taxon>Sesamum</taxon>
    </lineage>
</organism>
<evidence type="ECO:0000259" key="6">
    <source>
        <dbReference type="PROSITE" id="PS50966"/>
    </source>
</evidence>
<comment type="caution">
    <text evidence="7">The sequence shown here is derived from an EMBL/GenBank/DDBJ whole genome shotgun (WGS) entry which is preliminary data.</text>
</comment>
<evidence type="ECO:0000256" key="5">
    <source>
        <dbReference type="SAM" id="MobiDB-lite"/>
    </source>
</evidence>
<name>A0AAW2VI58_9LAMI</name>
<sequence length="241" mass="27499">MTEAAECIHMKSDDWHFQIMGPFDQHNVDLLNRSCNCRRWSLTGIPCRHTISAIWCRNEDPHDYVHDVYKVSTYLRCYEHVPQGVNGAELWPKCELPPPLPPKYENKPGRSKKMRRRQPDEPLAAANTTKMKKCQKILRYGKCGVVGDNARTCNKSSGQLEEMPTGTSQPPSTQESNHSQPTSTIQCTVCNNTSKKEKTTCYSIFKNQFSSYCKGRDELSHPPKFEGGPWYSTNRKGTIQP</sequence>
<evidence type="ECO:0000256" key="1">
    <source>
        <dbReference type="ARBA" id="ARBA00022723"/>
    </source>
</evidence>
<evidence type="ECO:0000313" key="7">
    <source>
        <dbReference type="EMBL" id="KAL0427391.1"/>
    </source>
</evidence>
<keyword evidence="1" id="KW-0479">Metal-binding</keyword>
<dbReference type="AlphaFoldDB" id="A0AAW2VI58"/>
<feature type="domain" description="SWIM-type" evidence="6">
    <location>
        <begin position="17"/>
        <end position="58"/>
    </location>
</feature>
<dbReference type="EMBL" id="JACGWN010000010">
    <property type="protein sequence ID" value="KAL0427391.1"/>
    <property type="molecule type" value="Genomic_DNA"/>
</dbReference>
<dbReference type="InterPro" id="IPR006564">
    <property type="entry name" value="Znf_PMZ"/>
</dbReference>
<dbReference type="PROSITE" id="PS50966">
    <property type="entry name" value="ZF_SWIM"/>
    <property type="match status" value="1"/>
</dbReference>
<evidence type="ECO:0000256" key="4">
    <source>
        <dbReference type="PROSITE-ProRule" id="PRU00325"/>
    </source>
</evidence>
<evidence type="ECO:0000256" key="2">
    <source>
        <dbReference type="ARBA" id="ARBA00022771"/>
    </source>
</evidence>
<dbReference type="SMART" id="SM00575">
    <property type="entry name" value="ZnF_PMZ"/>
    <property type="match status" value="1"/>
</dbReference>
<dbReference type="PANTHER" id="PTHR31973:SF187">
    <property type="entry name" value="MUTATOR TRANSPOSASE MUDRA PROTEIN"/>
    <property type="match status" value="1"/>
</dbReference>
<dbReference type="GO" id="GO:0008270">
    <property type="term" value="F:zinc ion binding"/>
    <property type="evidence" value="ECO:0007669"/>
    <property type="project" value="UniProtKB-KW"/>
</dbReference>
<feature type="region of interest" description="Disordered" evidence="5">
    <location>
        <begin position="99"/>
        <end position="128"/>
    </location>
</feature>
<keyword evidence="3" id="KW-0862">Zinc</keyword>
<dbReference type="InterPro" id="IPR007527">
    <property type="entry name" value="Znf_SWIM"/>
</dbReference>
<keyword evidence="2 4" id="KW-0863">Zinc-finger</keyword>
<proteinExistence type="predicted"/>
<accession>A0AAW2VI58</accession>
<reference evidence="7" key="2">
    <citation type="journal article" date="2024" name="Plant">
        <title>Genomic evolution and insights into agronomic trait innovations of Sesamum species.</title>
        <authorList>
            <person name="Miao H."/>
            <person name="Wang L."/>
            <person name="Qu L."/>
            <person name="Liu H."/>
            <person name="Sun Y."/>
            <person name="Le M."/>
            <person name="Wang Q."/>
            <person name="Wei S."/>
            <person name="Zheng Y."/>
            <person name="Lin W."/>
            <person name="Duan Y."/>
            <person name="Cao H."/>
            <person name="Xiong S."/>
            <person name="Wang X."/>
            <person name="Wei L."/>
            <person name="Li C."/>
            <person name="Ma Q."/>
            <person name="Ju M."/>
            <person name="Zhao R."/>
            <person name="Li G."/>
            <person name="Mu C."/>
            <person name="Tian Q."/>
            <person name="Mei H."/>
            <person name="Zhang T."/>
            <person name="Gao T."/>
            <person name="Zhang H."/>
        </authorList>
    </citation>
    <scope>NUCLEOTIDE SEQUENCE</scope>
    <source>
        <strain evidence="7">KEN1</strain>
    </source>
</reference>